<evidence type="ECO:0008006" key="4">
    <source>
        <dbReference type="Google" id="ProtNLM"/>
    </source>
</evidence>
<dbReference type="Proteomes" id="UP000602510">
    <property type="component" value="Unassembled WGS sequence"/>
</dbReference>
<organism evidence="2 3">
    <name type="scientific">Phytophthora infestans</name>
    <name type="common">Potato late blight agent</name>
    <name type="synonym">Botrytis infestans</name>
    <dbReference type="NCBI Taxonomy" id="4787"/>
    <lineage>
        <taxon>Eukaryota</taxon>
        <taxon>Sar</taxon>
        <taxon>Stramenopiles</taxon>
        <taxon>Oomycota</taxon>
        <taxon>Peronosporomycetes</taxon>
        <taxon>Peronosporales</taxon>
        <taxon>Peronosporaceae</taxon>
        <taxon>Phytophthora</taxon>
    </lineage>
</organism>
<dbReference type="EMBL" id="WSZM01000540">
    <property type="protein sequence ID" value="KAF4031766.1"/>
    <property type="molecule type" value="Genomic_DNA"/>
</dbReference>
<feature type="chain" id="PRO_5032376908" description="Secreted RxLR effector peptide protein" evidence="1">
    <location>
        <begin position="22"/>
        <end position="272"/>
    </location>
</feature>
<evidence type="ECO:0000313" key="2">
    <source>
        <dbReference type="EMBL" id="KAF4031766.1"/>
    </source>
</evidence>
<evidence type="ECO:0000256" key="1">
    <source>
        <dbReference type="SAM" id="SignalP"/>
    </source>
</evidence>
<keyword evidence="3" id="KW-1185">Reference proteome</keyword>
<proteinExistence type="predicted"/>
<gene>
    <name evidence="2" type="ORF">GN244_ATG16376</name>
</gene>
<name>A0A833T0S5_PHYIN</name>
<feature type="signal peptide" evidence="1">
    <location>
        <begin position="1"/>
        <end position="21"/>
    </location>
</feature>
<keyword evidence="1" id="KW-0732">Signal</keyword>
<sequence length="272" mass="31570">MAQTRAVLLLLAALCLRHALSQSTHNEPVPSRPQPPTSRLPLRLQMRDLCSNFVTICDFVSEHCNPEAKTQPWIKNPPSIDAKPKCIESFNLFYQHNNTLTSCIQDLPAQSSEKTQALLFLKFYSTWQQQNACRLFHATEAKAAAECSGVNAHRPWIQTTWPLYCHEVFTMYNSTRHELDELCDRTPNSETFWEGYVDYIGSKICKHYYDMVREARDQGCGQKHKALYATECRKMFQWYVDNKEVVETDCFELKASKPFYKGFYTWKKQNGA</sequence>
<protein>
    <recommendedName>
        <fullName evidence="4">Secreted RxLR effector peptide protein</fullName>
    </recommendedName>
</protein>
<comment type="caution">
    <text evidence="2">The sequence shown here is derived from an EMBL/GenBank/DDBJ whole genome shotgun (WGS) entry which is preliminary data.</text>
</comment>
<reference evidence="2" key="1">
    <citation type="submission" date="2020-04" db="EMBL/GenBank/DDBJ databases">
        <title>Hybrid Assembly of Korean Phytophthora infestans isolates.</title>
        <authorList>
            <person name="Prokchorchik M."/>
            <person name="Lee Y."/>
            <person name="Seo J."/>
            <person name="Cho J.-H."/>
            <person name="Park Y.-E."/>
            <person name="Jang D.-C."/>
            <person name="Im J.-S."/>
            <person name="Choi J.-G."/>
            <person name="Park H.-J."/>
            <person name="Lee G.-B."/>
            <person name="Lee Y.-G."/>
            <person name="Hong S.-Y."/>
            <person name="Cho K."/>
            <person name="Sohn K.H."/>
        </authorList>
    </citation>
    <scope>NUCLEOTIDE SEQUENCE</scope>
    <source>
        <strain evidence="2">KR_1_A1</strain>
    </source>
</reference>
<accession>A0A833T0S5</accession>
<evidence type="ECO:0000313" key="3">
    <source>
        <dbReference type="Proteomes" id="UP000602510"/>
    </source>
</evidence>
<dbReference type="AlphaFoldDB" id="A0A833T0S5"/>